<evidence type="ECO:0000313" key="2">
    <source>
        <dbReference type="EMBL" id="BAJ64640.1"/>
    </source>
</evidence>
<dbReference type="PANTHER" id="PTHR43685:SF2">
    <property type="entry name" value="GLYCOSYLTRANSFERASE 2-LIKE DOMAIN-CONTAINING PROTEIN"/>
    <property type="match status" value="1"/>
</dbReference>
<dbReference type="RefSeq" id="WP_013560994.1">
    <property type="nucleotide sequence ID" value="NC_014960.1"/>
</dbReference>
<dbReference type="GO" id="GO:0016757">
    <property type="term" value="F:glycosyltransferase activity"/>
    <property type="evidence" value="ECO:0007669"/>
    <property type="project" value="UniProtKB-KW"/>
</dbReference>
<protein>
    <submittedName>
        <fullName evidence="2">Glycosyltransferase</fullName>
        <ecNumber evidence="2">2.4.-.-</ecNumber>
    </submittedName>
</protein>
<dbReference type="PANTHER" id="PTHR43685">
    <property type="entry name" value="GLYCOSYLTRANSFERASE"/>
    <property type="match status" value="1"/>
</dbReference>
<dbReference type="InterPro" id="IPR001173">
    <property type="entry name" value="Glyco_trans_2-like"/>
</dbReference>
<dbReference type="InterPro" id="IPR029044">
    <property type="entry name" value="Nucleotide-diphossugar_trans"/>
</dbReference>
<dbReference type="eggNOG" id="COG0463">
    <property type="taxonomic scope" value="Bacteria"/>
</dbReference>
<dbReference type="SUPFAM" id="SSF53448">
    <property type="entry name" value="Nucleotide-diphospho-sugar transferases"/>
    <property type="match status" value="1"/>
</dbReference>
<feature type="domain" description="Glycosyltransferase 2-like" evidence="1">
    <location>
        <begin position="253"/>
        <end position="372"/>
    </location>
</feature>
<dbReference type="HOGENOM" id="CLU_497527_0_0_0"/>
<dbReference type="InterPro" id="IPR050834">
    <property type="entry name" value="Glycosyltransf_2"/>
</dbReference>
<dbReference type="InParanoid" id="E8N091"/>
<dbReference type="KEGG" id="atm:ANT_26140"/>
<keyword evidence="2" id="KW-0328">Glycosyltransferase</keyword>
<name>E8N091_ANATU</name>
<dbReference type="CDD" id="cd00761">
    <property type="entry name" value="Glyco_tranf_GTA_type"/>
    <property type="match status" value="1"/>
</dbReference>
<dbReference type="OrthoDB" id="9771846at2"/>
<sequence length="547" mass="62815">MIKVDLLQFPAPSSQSEWKWGDSFTCQNSLVSLVDFLKTWKEHSAAEALLVAEASLPLPSDEVLSSLLANLPIDLWHAGMRLGMAGKPEWMDFVRPTWMLNRDADPDIEFSSWRVSLRMALVRREFLCRYGVPSETFESLDAAGLDWGYRSMVQGGFLRYSPQLLKEMPTQYLLTPPQIPLKDQIRFIRRNFGKKWLYWACIRAWLTKKAGLFHLLKVLLENHEQGKLVERVIASSSRLSFNAQTSEKIPRVSVLIPTLQRYPYLKTVLQQLKTQTVPPYEVIVVDQTPKEERSTAFYQEFQDLPLRLFFLDEPGQCLSRNFGLLHARGEYVLFLDDDDEIPQDLVEKHLRTLLALKCDASCGIAHEIGAGQLHESFLRLRVSDVFPTNNTCLCVSSLSCTGLFDNAYNKGQNEDHDLGMRLYLSGAFMVLNPEIQVLHHHAPRGGLRAHGARVVTYALSRRSIWVRKLPSVSEIYLVKRYFRLHQVQEFLWMSFLGSFSVHGGWLQKIAKMIAGLLLLPVTVLEFRRRIRSANRLLAQFPQIPELR</sequence>
<gene>
    <name evidence="2" type="ordered locus">ANT_26140</name>
</gene>
<keyword evidence="3" id="KW-1185">Reference proteome</keyword>
<dbReference type="Proteomes" id="UP000008922">
    <property type="component" value="Chromosome"/>
</dbReference>
<organism evidence="2 3">
    <name type="scientific">Anaerolinea thermophila (strain DSM 14523 / JCM 11388 / NBRC 100420 / UNI-1)</name>
    <dbReference type="NCBI Taxonomy" id="926569"/>
    <lineage>
        <taxon>Bacteria</taxon>
        <taxon>Bacillati</taxon>
        <taxon>Chloroflexota</taxon>
        <taxon>Anaerolineae</taxon>
        <taxon>Anaerolineales</taxon>
        <taxon>Anaerolineaceae</taxon>
        <taxon>Anaerolinea</taxon>
    </lineage>
</organism>
<dbReference type="Gene3D" id="3.90.550.10">
    <property type="entry name" value="Spore Coat Polysaccharide Biosynthesis Protein SpsA, Chain A"/>
    <property type="match status" value="1"/>
</dbReference>
<evidence type="ECO:0000313" key="3">
    <source>
        <dbReference type="Proteomes" id="UP000008922"/>
    </source>
</evidence>
<reference evidence="2 3" key="1">
    <citation type="submission" date="2010-12" db="EMBL/GenBank/DDBJ databases">
        <title>Whole genome sequence of Anaerolinea thermophila UNI-1.</title>
        <authorList>
            <person name="Narita-Yamada S."/>
            <person name="Kishi E."/>
            <person name="Watanabe Y."/>
            <person name="Takasaki K."/>
            <person name="Ankai A."/>
            <person name="Oguchi A."/>
            <person name="Fukui S."/>
            <person name="Takahashi M."/>
            <person name="Yashiro I."/>
            <person name="Hosoyama A."/>
            <person name="Sekiguchi Y."/>
            <person name="Hanada S."/>
            <person name="Fujita N."/>
        </authorList>
    </citation>
    <scope>NUCLEOTIDE SEQUENCE [LARGE SCALE GENOMIC DNA]</scope>
    <source>
        <strain evidence="3">DSM 14523 / JCM 11388 / NBRC 100420 / UNI-1</strain>
    </source>
</reference>
<proteinExistence type="predicted"/>
<dbReference type="STRING" id="926569.ANT_26140"/>
<keyword evidence="2" id="KW-0808">Transferase</keyword>
<accession>E8N091</accession>
<evidence type="ECO:0000259" key="1">
    <source>
        <dbReference type="Pfam" id="PF00535"/>
    </source>
</evidence>
<dbReference type="EC" id="2.4.-.-" evidence="2"/>
<dbReference type="EMBL" id="AP012029">
    <property type="protein sequence ID" value="BAJ64640.1"/>
    <property type="molecule type" value="Genomic_DNA"/>
</dbReference>
<dbReference type="Pfam" id="PF00535">
    <property type="entry name" value="Glycos_transf_2"/>
    <property type="match status" value="1"/>
</dbReference>
<dbReference type="AlphaFoldDB" id="E8N091"/>